<sequence>QFSLGQHMSHVIGTHFRLVVLGTAPSASSTSNLHSMSPHVSLHSSSDADLHSSLQRFWIQEEVPVPSKKTEEEEQCDAHFATSHSRDETRHYTVRLPFKENHLP</sequence>
<accession>A0A1B6D2M5</accession>
<evidence type="ECO:0000256" key="1">
    <source>
        <dbReference type="SAM" id="MobiDB-lite"/>
    </source>
</evidence>
<feature type="compositionally biased region" description="Basic and acidic residues" evidence="1">
    <location>
        <begin position="84"/>
        <end position="104"/>
    </location>
</feature>
<reference evidence="2" key="1">
    <citation type="submission" date="2015-12" db="EMBL/GenBank/DDBJ databases">
        <title>De novo transcriptome assembly of four potential Pierce s Disease insect vectors from Arizona vineyards.</title>
        <authorList>
            <person name="Tassone E.E."/>
        </authorList>
    </citation>
    <scope>NUCLEOTIDE SEQUENCE</scope>
</reference>
<protein>
    <submittedName>
        <fullName evidence="2">Uncharacterized protein</fullName>
    </submittedName>
</protein>
<dbReference type="EMBL" id="GEDC01017435">
    <property type="protein sequence ID" value="JAS19863.1"/>
    <property type="molecule type" value="Transcribed_RNA"/>
</dbReference>
<evidence type="ECO:0000313" key="2">
    <source>
        <dbReference type="EMBL" id="JAS19863.1"/>
    </source>
</evidence>
<proteinExistence type="predicted"/>
<gene>
    <name evidence="2" type="ORF">g.2553</name>
</gene>
<organism evidence="2">
    <name type="scientific">Clastoptera arizonana</name>
    <name type="common">Arizona spittle bug</name>
    <dbReference type="NCBI Taxonomy" id="38151"/>
    <lineage>
        <taxon>Eukaryota</taxon>
        <taxon>Metazoa</taxon>
        <taxon>Ecdysozoa</taxon>
        <taxon>Arthropoda</taxon>
        <taxon>Hexapoda</taxon>
        <taxon>Insecta</taxon>
        <taxon>Pterygota</taxon>
        <taxon>Neoptera</taxon>
        <taxon>Paraneoptera</taxon>
        <taxon>Hemiptera</taxon>
        <taxon>Auchenorrhyncha</taxon>
        <taxon>Cercopoidea</taxon>
        <taxon>Clastopteridae</taxon>
        <taxon>Clastoptera</taxon>
    </lineage>
</organism>
<feature type="non-terminal residue" evidence="2">
    <location>
        <position position="1"/>
    </location>
</feature>
<dbReference type="AlphaFoldDB" id="A0A1B6D2M5"/>
<feature type="region of interest" description="Disordered" evidence="1">
    <location>
        <begin position="79"/>
        <end position="104"/>
    </location>
</feature>
<name>A0A1B6D2M5_9HEMI</name>